<evidence type="ECO:0000256" key="7">
    <source>
        <dbReference type="SAM" id="Phobius"/>
    </source>
</evidence>
<sequence>MIFYRVMHCLISVTINVILVRGLEKLIGWFRISLLYISCGITGNLLSAILLPHSINVGPWSAHVGIFVCVLLQMLQSWHAFEKPWQALARFSAFGIILILISLLPSIDLVAEVGGIVAGLLIAFALLPYIGLGHQNGQAPRHCFPLIISVLTFAITITGFLVIFYLFPFDCGWCHYLNCIPFTEGFCEKHNLW</sequence>
<dbReference type="GO" id="GO:0042058">
    <property type="term" value="P:regulation of epidermal growth factor receptor signaling pathway"/>
    <property type="evidence" value="ECO:0007669"/>
    <property type="project" value="TreeGrafter"/>
</dbReference>
<keyword evidence="5 7" id="KW-1133">Transmembrane helix</keyword>
<keyword evidence="6 7" id="KW-0472">Membrane</keyword>
<evidence type="ECO:0000256" key="5">
    <source>
        <dbReference type="ARBA" id="ARBA00022989"/>
    </source>
</evidence>
<keyword evidence="10" id="KW-1185">Reference proteome</keyword>
<dbReference type="InterPro" id="IPR022764">
    <property type="entry name" value="Peptidase_S54_rhomboid_dom"/>
</dbReference>
<accession>A0A8C4WQI7</accession>
<comment type="similarity">
    <text evidence="2">Belongs to the peptidase S54 family.</text>
</comment>
<dbReference type="InterPro" id="IPR035952">
    <property type="entry name" value="Rhomboid-like_sf"/>
</dbReference>
<feature type="transmembrane region" description="Helical" evidence="7">
    <location>
        <begin position="113"/>
        <end position="132"/>
    </location>
</feature>
<organism evidence="9 10">
    <name type="scientific">Eptatretus burgeri</name>
    <name type="common">Inshore hagfish</name>
    <dbReference type="NCBI Taxonomy" id="7764"/>
    <lineage>
        <taxon>Eukaryota</taxon>
        <taxon>Metazoa</taxon>
        <taxon>Chordata</taxon>
        <taxon>Craniata</taxon>
        <taxon>Vertebrata</taxon>
        <taxon>Cyclostomata</taxon>
        <taxon>Myxini</taxon>
        <taxon>Myxiniformes</taxon>
        <taxon>Myxinidae</taxon>
        <taxon>Eptatretinae</taxon>
        <taxon>Eptatretus</taxon>
    </lineage>
</organism>
<feature type="transmembrane region" description="Helical" evidence="7">
    <location>
        <begin position="30"/>
        <end position="51"/>
    </location>
</feature>
<keyword evidence="3 7" id="KW-0812">Transmembrane</keyword>
<name>A0A8C4WQI7_EPTBU</name>
<dbReference type="Proteomes" id="UP000694388">
    <property type="component" value="Unplaced"/>
</dbReference>
<dbReference type="InterPro" id="IPR051512">
    <property type="entry name" value="Inactive_Rhomboid"/>
</dbReference>
<dbReference type="PANTHER" id="PTHR45965:SF3">
    <property type="entry name" value="INACTIVE RHOMBOID PROTEIN 1"/>
    <property type="match status" value="1"/>
</dbReference>
<evidence type="ECO:0000259" key="8">
    <source>
        <dbReference type="Pfam" id="PF01694"/>
    </source>
</evidence>
<evidence type="ECO:0000256" key="2">
    <source>
        <dbReference type="ARBA" id="ARBA00009045"/>
    </source>
</evidence>
<dbReference type="Gene3D" id="1.20.1540.10">
    <property type="entry name" value="Rhomboid-like"/>
    <property type="match status" value="1"/>
</dbReference>
<dbReference type="AlphaFoldDB" id="A0A8C4WQI7"/>
<evidence type="ECO:0000256" key="4">
    <source>
        <dbReference type="ARBA" id="ARBA00022824"/>
    </source>
</evidence>
<dbReference type="PANTHER" id="PTHR45965">
    <property type="entry name" value="INACTIVE RHOMBOID PROTEIN"/>
    <property type="match status" value="1"/>
</dbReference>
<evidence type="ECO:0000256" key="1">
    <source>
        <dbReference type="ARBA" id="ARBA00004477"/>
    </source>
</evidence>
<dbReference type="SUPFAM" id="SSF144091">
    <property type="entry name" value="Rhomboid-like"/>
    <property type="match status" value="1"/>
</dbReference>
<feature type="domain" description="Peptidase S54 rhomboid" evidence="8">
    <location>
        <begin position="5"/>
        <end position="128"/>
    </location>
</feature>
<dbReference type="Ensembl" id="ENSEBUT00000008945.1">
    <property type="protein sequence ID" value="ENSEBUP00000008442.1"/>
    <property type="gene ID" value="ENSEBUG00000005465.1"/>
</dbReference>
<reference evidence="9" key="2">
    <citation type="submission" date="2025-09" db="UniProtKB">
        <authorList>
            <consortium name="Ensembl"/>
        </authorList>
    </citation>
    <scope>IDENTIFICATION</scope>
</reference>
<evidence type="ECO:0000313" key="10">
    <source>
        <dbReference type="Proteomes" id="UP000694388"/>
    </source>
</evidence>
<evidence type="ECO:0000256" key="6">
    <source>
        <dbReference type="ARBA" id="ARBA00023136"/>
    </source>
</evidence>
<dbReference type="GO" id="GO:0004252">
    <property type="term" value="F:serine-type endopeptidase activity"/>
    <property type="evidence" value="ECO:0007669"/>
    <property type="project" value="InterPro"/>
</dbReference>
<dbReference type="GeneTree" id="ENSGT00940000156278"/>
<comment type="subcellular location">
    <subcellularLocation>
        <location evidence="1">Endoplasmic reticulum membrane</location>
        <topology evidence="1">Multi-pass membrane protein</topology>
    </subcellularLocation>
</comment>
<dbReference type="GO" id="GO:0005789">
    <property type="term" value="C:endoplasmic reticulum membrane"/>
    <property type="evidence" value="ECO:0007669"/>
    <property type="project" value="UniProtKB-SubCell"/>
</dbReference>
<feature type="transmembrane region" description="Helical" evidence="7">
    <location>
        <begin position="57"/>
        <end position="75"/>
    </location>
</feature>
<dbReference type="OMA" id="TETFCED"/>
<evidence type="ECO:0000256" key="3">
    <source>
        <dbReference type="ARBA" id="ARBA00022692"/>
    </source>
</evidence>
<proteinExistence type="inferred from homology"/>
<feature type="transmembrane region" description="Helical" evidence="7">
    <location>
        <begin position="87"/>
        <end position="107"/>
    </location>
</feature>
<feature type="transmembrane region" description="Helical" evidence="7">
    <location>
        <begin position="144"/>
        <end position="167"/>
    </location>
</feature>
<keyword evidence="4" id="KW-0256">Endoplasmic reticulum</keyword>
<reference evidence="9" key="1">
    <citation type="submission" date="2025-08" db="UniProtKB">
        <authorList>
            <consortium name="Ensembl"/>
        </authorList>
    </citation>
    <scope>IDENTIFICATION</scope>
</reference>
<protein>
    <recommendedName>
        <fullName evidence="8">Peptidase S54 rhomboid domain-containing protein</fullName>
    </recommendedName>
</protein>
<dbReference type="Pfam" id="PF01694">
    <property type="entry name" value="Rhomboid"/>
    <property type="match status" value="1"/>
</dbReference>
<evidence type="ECO:0000313" key="9">
    <source>
        <dbReference type="Ensembl" id="ENSEBUP00000008442.1"/>
    </source>
</evidence>
<dbReference type="GO" id="GO:0050708">
    <property type="term" value="P:regulation of protein secretion"/>
    <property type="evidence" value="ECO:0007669"/>
    <property type="project" value="TreeGrafter"/>
</dbReference>